<dbReference type="FunFam" id="3.30.2020.30:FF:000002">
    <property type="entry name" value="Putative gamma-butyrobetaine dioxygenase"/>
    <property type="match status" value="1"/>
</dbReference>
<dbReference type="InterPro" id="IPR050411">
    <property type="entry name" value="AlphaKG_dependent_hydroxylases"/>
</dbReference>
<dbReference type="Pfam" id="PF02668">
    <property type="entry name" value="TauD"/>
    <property type="match status" value="1"/>
</dbReference>
<dbReference type="Proteomes" id="UP001201812">
    <property type="component" value="Unassembled WGS sequence"/>
</dbReference>
<evidence type="ECO:0000256" key="5">
    <source>
        <dbReference type="ARBA" id="ARBA00022723"/>
    </source>
</evidence>
<dbReference type="GO" id="GO:0016706">
    <property type="term" value="F:2-oxoglutarate-dependent dioxygenase activity"/>
    <property type="evidence" value="ECO:0007669"/>
    <property type="project" value="UniProtKB-ARBA"/>
</dbReference>
<dbReference type="InterPro" id="IPR003819">
    <property type="entry name" value="TauD/TfdA-like"/>
</dbReference>
<dbReference type="InterPro" id="IPR003607">
    <property type="entry name" value="HD/PDEase_dom"/>
</dbReference>
<reference evidence="14" key="1">
    <citation type="submission" date="2022-01" db="EMBL/GenBank/DDBJ databases">
        <title>Genome Sequence Resource for Two Populations of Ditylenchus destructor, the Migratory Endoparasitic Phytonematode.</title>
        <authorList>
            <person name="Zhang H."/>
            <person name="Lin R."/>
            <person name="Xie B."/>
        </authorList>
    </citation>
    <scope>NUCLEOTIDE SEQUENCE</scope>
    <source>
        <strain evidence="14">BazhouSP</strain>
    </source>
</reference>
<evidence type="ECO:0000313" key="14">
    <source>
        <dbReference type="EMBL" id="KAI1700584.1"/>
    </source>
</evidence>
<dbReference type="FunFam" id="3.60.130.10:FF:000001">
    <property type="entry name" value="Trimethyllysine dioxygenase, mitochondrial"/>
    <property type="match status" value="1"/>
</dbReference>
<evidence type="ECO:0000256" key="1">
    <source>
        <dbReference type="ARBA" id="ARBA00001954"/>
    </source>
</evidence>
<dbReference type="Pfam" id="PF00135">
    <property type="entry name" value="COesterase"/>
    <property type="match status" value="1"/>
</dbReference>
<dbReference type="SUPFAM" id="SSF53474">
    <property type="entry name" value="alpha/beta-Hydrolases"/>
    <property type="match status" value="1"/>
</dbReference>
<comment type="cofactor">
    <cofactor evidence="2">
        <name>L-ascorbate</name>
        <dbReference type="ChEBI" id="CHEBI:38290"/>
    </cofactor>
</comment>
<dbReference type="Gene3D" id="1.10.3210.10">
    <property type="entry name" value="Hypothetical protein af1432"/>
    <property type="match status" value="1"/>
</dbReference>
<evidence type="ECO:0000256" key="9">
    <source>
        <dbReference type="ARBA" id="ARBA00023004"/>
    </source>
</evidence>
<dbReference type="Gene3D" id="3.40.50.1820">
    <property type="entry name" value="alpha/beta hydrolase"/>
    <property type="match status" value="1"/>
</dbReference>
<dbReference type="CDD" id="cd00077">
    <property type="entry name" value="HDc"/>
    <property type="match status" value="1"/>
</dbReference>
<dbReference type="SUPFAM" id="SSF109604">
    <property type="entry name" value="HD-domain/PDEase-like"/>
    <property type="match status" value="1"/>
</dbReference>
<evidence type="ECO:0000313" key="15">
    <source>
        <dbReference type="Proteomes" id="UP001201812"/>
    </source>
</evidence>
<dbReference type="InterPro" id="IPR006674">
    <property type="entry name" value="HD_domain"/>
</dbReference>
<evidence type="ECO:0000256" key="8">
    <source>
        <dbReference type="ARBA" id="ARBA00023002"/>
    </source>
</evidence>
<dbReference type="SUPFAM" id="SSF51197">
    <property type="entry name" value="Clavaminate synthase-like"/>
    <property type="match status" value="1"/>
</dbReference>
<dbReference type="GO" id="GO:0005739">
    <property type="term" value="C:mitochondrion"/>
    <property type="evidence" value="ECO:0007669"/>
    <property type="project" value="TreeGrafter"/>
</dbReference>
<dbReference type="InterPro" id="IPR010376">
    <property type="entry name" value="GBBH-like_N"/>
</dbReference>
<feature type="domain" description="TauD/TfdA-like" evidence="12">
    <location>
        <begin position="426"/>
        <end position="665"/>
    </location>
</feature>
<dbReference type="Gene3D" id="3.60.130.10">
    <property type="entry name" value="Clavaminate synthase-like"/>
    <property type="match status" value="1"/>
</dbReference>
<dbReference type="InterPro" id="IPR002018">
    <property type="entry name" value="CarbesteraseB"/>
</dbReference>
<evidence type="ECO:0000256" key="3">
    <source>
        <dbReference type="ARBA" id="ARBA00005022"/>
    </source>
</evidence>
<keyword evidence="6" id="KW-0124">Carnitine biosynthesis</keyword>
<organism evidence="14 15">
    <name type="scientific">Ditylenchus destructor</name>
    <dbReference type="NCBI Taxonomy" id="166010"/>
    <lineage>
        <taxon>Eukaryota</taxon>
        <taxon>Metazoa</taxon>
        <taxon>Ecdysozoa</taxon>
        <taxon>Nematoda</taxon>
        <taxon>Chromadorea</taxon>
        <taxon>Rhabditida</taxon>
        <taxon>Tylenchina</taxon>
        <taxon>Tylenchomorpha</taxon>
        <taxon>Sphaerularioidea</taxon>
        <taxon>Anguinidae</taxon>
        <taxon>Anguininae</taxon>
        <taxon>Ditylenchus</taxon>
    </lineage>
</organism>
<feature type="domain" description="Carboxylesterase type B" evidence="10">
    <location>
        <begin position="7"/>
        <end position="222"/>
    </location>
</feature>
<comment type="cofactor">
    <cofactor evidence="1">
        <name>Fe(2+)</name>
        <dbReference type="ChEBI" id="CHEBI:29033"/>
    </cofactor>
</comment>
<dbReference type="InterPro" id="IPR029058">
    <property type="entry name" value="AB_hydrolase_fold"/>
</dbReference>
<comment type="caution">
    <text evidence="14">The sequence shown here is derived from an EMBL/GenBank/DDBJ whole genome shotgun (WGS) entry which is preliminary data.</text>
</comment>
<dbReference type="CDD" id="cd00250">
    <property type="entry name" value="CAS_like"/>
    <property type="match status" value="1"/>
</dbReference>
<dbReference type="EMBL" id="JAKKPZ010000140">
    <property type="protein sequence ID" value="KAI1700584.1"/>
    <property type="molecule type" value="Genomic_DNA"/>
</dbReference>
<dbReference type="Pfam" id="PF06155">
    <property type="entry name" value="GBBH-like_N"/>
    <property type="match status" value="1"/>
</dbReference>
<dbReference type="InterPro" id="IPR042098">
    <property type="entry name" value="TauD-like_sf"/>
</dbReference>
<evidence type="ECO:0000256" key="7">
    <source>
        <dbReference type="ARBA" id="ARBA00022964"/>
    </source>
</evidence>
<evidence type="ECO:0000259" key="12">
    <source>
        <dbReference type="Pfam" id="PF02668"/>
    </source>
</evidence>
<accession>A0AAD4QZQ4</accession>
<evidence type="ECO:0000256" key="2">
    <source>
        <dbReference type="ARBA" id="ARBA00001961"/>
    </source>
</evidence>
<dbReference type="PANTHER" id="PTHR10696">
    <property type="entry name" value="GAMMA-BUTYROBETAINE HYDROXYLASE-RELATED"/>
    <property type="match status" value="1"/>
</dbReference>
<dbReference type="Pfam" id="PF01966">
    <property type="entry name" value="HD"/>
    <property type="match status" value="1"/>
</dbReference>
<evidence type="ECO:0000259" key="11">
    <source>
        <dbReference type="Pfam" id="PF01966"/>
    </source>
</evidence>
<gene>
    <name evidence="14" type="ORF">DdX_16614</name>
</gene>
<keyword evidence="15" id="KW-1185">Reference proteome</keyword>
<keyword evidence="7 14" id="KW-0223">Dioxygenase</keyword>
<proteinExistence type="inferred from homology"/>
<dbReference type="PANTHER" id="PTHR10696:SF25">
    <property type="entry name" value="OXIDOREDUCTASE AIM17-RELATED"/>
    <property type="match status" value="1"/>
</dbReference>
<evidence type="ECO:0000256" key="4">
    <source>
        <dbReference type="ARBA" id="ARBA00008654"/>
    </source>
</evidence>
<evidence type="ECO:0000259" key="10">
    <source>
        <dbReference type="Pfam" id="PF00135"/>
    </source>
</evidence>
<comment type="similarity">
    <text evidence="4">Belongs to the gamma-BBH/TMLD family.</text>
</comment>
<dbReference type="InterPro" id="IPR038492">
    <property type="entry name" value="GBBH-like_N_sf"/>
</dbReference>
<evidence type="ECO:0000256" key="6">
    <source>
        <dbReference type="ARBA" id="ARBA00022873"/>
    </source>
</evidence>
<feature type="domain" description="Gamma-butyrobetaine hydroxylase-like N-terminal" evidence="13">
    <location>
        <begin position="303"/>
        <end position="360"/>
    </location>
</feature>
<name>A0AAD4QZQ4_9BILA</name>
<sequence>MPVKYTINYITFGPRVDGDFFPKDIVELIKDAPRKSTYCGCNEEESMLWTVLANGNSSSTGLGGLMIPKANQTTYGEANFVTAVEKLVATSDKFGSGASEVRDKVIDFYLNHGTENDVKNSTFYLRKYTQLVSDLQYNVPTLQEAIIKSRHGWPVYLYENLYLYSGTGPQAFYVPSHGQDANFIFQGTNQLGTWNFDANDEKVANFDIDTLVAFIRTGEVDKMHRSNLLASYLREIRSIARGISRSFPASERVPLYCTKQSRNVHTLFGRAASSGVFKASQRLTAMFEPDHLEPIQYHIKEMAQSDTAVNIVWSDGHKSSFDFIWLRDNCRCASCHHPHADERLVKTFSIPLDIAPRNMSVTEETPNSDAILNVKWQSPTSDHEHVSRYALKFLRENCYSPKSSERIHAYDGELWKAQDMRGRVPTVTYDHVMNREDSFIHWLEMIRIYGFSLISQVPNGDGYPEQVAQKISFLRTTFWGDSWSVRSEPNPRNLSLTGEELFPHTDFTWSETPPGLQFLHCVEFKGDSPGGESTLVDGYAVAEHLRHHDPEAFRLLRDVPLRHYFSGANESYSCVGTTLKLDKKGLVQCIRFNQANRAPIETDPELIRPFYKALNTFANLVRSKEFMLDFRLKEGEMLVFNNHRMLHGRLKYDARTTSRHLKGCYLDLEQFESKYSIVNASRSKSHCFLKKAMADGNNSQQARMLSTSTAQLTYPGRQTPTYVDTCDAYDEKFVESALKDHEEVIKSGELYEDGSSLKEVVEQGHVVFDRLEDGTKADYVYQCALFQQDIEQNLSSRLIGLLRKLEGDHIKRGTGAKVDLFEHSLQTASRAYRDGADEEMVVVALLHDIGEMMSPMNHGEVAGAILKPYVSPEAYWILTHHEIFQGYYYFHHVGGNRDTRDIYKDHSNYQTTVDFCHNWDQPSFDPEYESIPISHFEPMLKHILQRKPYWHFPNHPKLGVVSIYDDKKVALA</sequence>
<dbReference type="AlphaFoldDB" id="A0AAD4QZQ4"/>
<dbReference type="Gene3D" id="3.30.2020.30">
    <property type="match status" value="1"/>
</dbReference>
<comment type="pathway">
    <text evidence="3">Amine and polyamine biosynthesis; carnitine biosynthesis.</text>
</comment>
<keyword evidence="9" id="KW-0408">Iron</keyword>
<keyword evidence="8" id="KW-0560">Oxidoreductase</keyword>
<protein>
    <submittedName>
        <fullName evidence="14">Taurine catabolism dioxygenase tauD, tfdA family domain-containing protein</fullName>
    </submittedName>
</protein>
<keyword evidence="5" id="KW-0479">Metal-binding</keyword>
<dbReference type="GO" id="GO:0046872">
    <property type="term" value="F:metal ion binding"/>
    <property type="evidence" value="ECO:0007669"/>
    <property type="project" value="UniProtKB-KW"/>
</dbReference>
<dbReference type="GO" id="GO:0045329">
    <property type="term" value="P:carnitine biosynthetic process"/>
    <property type="evidence" value="ECO:0007669"/>
    <property type="project" value="UniProtKB-KW"/>
</dbReference>
<feature type="domain" description="HD" evidence="11">
    <location>
        <begin position="821"/>
        <end position="887"/>
    </location>
</feature>
<evidence type="ECO:0000259" key="13">
    <source>
        <dbReference type="Pfam" id="PF06155"/>
    </source>
</evidence>